<dbReference type="InterPro" id="IPR000836">
    <property type="entry name" value="PRTase_dom"/>
</dbReference>
<dbReference type="HAMAP" id="MF_01208">
    <property type="entry name" value="PyrE"/>
    <property type="match status" value="1"/>
</dbReference>
<feature type="binding site" evidence="7">
    <location>
        <position position="99"/>
    </location>
    <ligand>
        <name>5-phospho-alpha-D-ribose 1-diphosphate</name>
        <dbReference type="ChEBI" id="CHEBI:58017"/>
        <note>ligand shared between dimeric partners</note>
    </ligand>
</feature>
<evidence type="ECO:0000256" key="3">
    <source>
        <dbReference type="ARBA" id="ARBA00022676"/>
    </source>
</evidence>
<evidence type="ECO:0000256" key="4">
    <source>
        <dbReference type="ARBA" id="ARBA00022679"/>
    </source>
</evidence>
<protein>
    <recommendedName>
        <fullName evidence="2 7">Orotate phosphoribosyltransferase</fullName>
        <shortName evidence="7">OPRT</shortName>
        <shortName evidence="7">OPRTase</shortName>
        <ecNumber evidence="2 7">2.4.2.10</ecNumber>
    </recommendedName>
</protein>
<evidence type="ECO:0000256" key="2">
    <source>
        <dbReference type="ARBA" id="ARBA00011971"/>
    </source>
</evidence>
<keyword evidence="3 7" id="KW-0328">Glycosyltransferase</keyword>
<dbReference type="CDD" id="cd06223">
    <property type="entry name" value="PRTases_typeI"/>
    <property type="match status" value="1"/>
</dbReference>
<dbReference type="GO" id="GO:0004588">
    <property type="term" value="F:orotate phosphoribosyltransferase activity"/>
    <property type="evidence" value="ECO:0007669"/>
    <property type="project" value="UniProtKB-UniRule"/>
</dbReference>
<keyword evidence="5 7" id="KW-0460">Magnesium</keyword>
<comment type="subunit">
    <text evidence="7">Homodimer.</text>
</comment>
<dbReference type="GO" id="GO:0019856">
    <property type="term" value="P:pyrimidine nucleobase biosynthetic process"/>
    <property type="evidence" value="ECO:0007669"/>
    <property type="project" value="TreeGrafter"/>
</dbReference>
<sequence>MKEALFELLKSRAYLFKPQGFRLSSGKVSPHYLDCKQVTLYSRALPLIGRLLWEEARGFEPQAVGGLTLGADPLVAAVCLAAGLERVELEGFIVRKEAKGHGTGRYLEGHVRPGMRAVILEDVVTTGASALKAAQRARDFGLSVVGVVALVDRQEGGRERLAAEGLPLRSLFTLADFLR</sequence>
<dbReference type="GO" id="GO:0044205">
    <property type="term" value="P:'de novo' UMP biosynthetic process"/>
    <property type="evidence" value="ECO:0007669"/>
    <property type="project" value="UniProtKB-UniRule"/>
</dbReference>
<dbReference type="FunFam" id="3.40.50.2020:FF:000029">
    <property type="entry name" value="Orotate phosphoribosyltransferase"/>
    <property type="match status" value="1"/>
</dbReference>
<dbReference type="EC" id="2.4.2.10" evidence="2 7"/>
<feature type="binding site" description="in other chain" evidence="7">
    <location>
        <begin position="121"/>
        <end position="129"/>
    </location>
    <ligand>
        <name>5-phospho-alpha-D-ribose 1-diphosphate</name>
        <dbReference type="ChEBI" id="CHEBI:58017"/>
        <note>ligand shared between dimeric partners</note>
    </ligand>
</feature>
<dbReference type="EMBL" id="CP042909">
    <property type="protein sequence ID" value="QJA06850.1"/>
    <property type="molecule type" value="Genomic_DNA"/>
</dbReference>
<evidence type="ECO:0000313" key="9">
    <source>
        <dbReference type="Proteomes" id="UP000501253"/>
    </source>
</evidence>
<feature type="binding site" evidence="7">
    <location>
        <position position="153"/>
    </location>
    <ligand>
        <name>orotate</name>
        <dbReference type="ChEBI" id="CHEBI:30839"/>
    </ligand>
</feature>
<keyword evidence="4 7" id="KW-0808">Transferase</keyword>
<name>A0A6H1WUI7_9BACT</name>
<dbReference type="Proteomes" id="UP000501253">
    <property type="component" value="Chromosome"/>
</dbReference>
<keyword evidence="9" id="KW-1185">Reference proteome</keyword>
<dbReference type="AlphaFoldDB" id="A0A6H1WUI7"/>
<keyword evidence="6 7" id="KW-0665">Pyrimidine biosynthesis</keyword>
<reference evidence="8 9" key="1">
    <citation type="submission" date="2019-08" db="EMBL/GenBank/DDBJ databases">
        <title>Complete genome sequence of Thermosulfurimonas marina SU872T, an anaerobic thermophilic chemolithoautotrophic bacterium isolated from a shallow marine hydrothermal vent.</title>
        <authorList>
            <person name="Allioux M."/>
            <person name="Jebbar M."/>
            <person name="Slobodkina G."/>
            <person name="Slobodkin A."/>
            <person name="Moalic Y."/>
            <person name="Frolova A."/>
            <person name="Shao Z."/>
            <person name="Alain K."/>
        </authorList>
    </citation>
    <scope>NUCLEOTIDE SEQUENCE [LARGE SCALE GENOMIC DNA]</scope>
    <source>
        <strain evidence="8 9">SU872</strain>
    </source>
</reference>
<feature type="binding site" evidence="7">
    <location>
        <position position="101"/>
    </location>
    <ligand>
        <name>5-phospho-alpha-D-ribose 1-diphosphate</name>
        <dbReference type="ChEBI" id="CHEBI:58017"/>
        <note>ligand shared between dimeric partners</note>
    </ligand>
</feature>
<accession>A0A6H1WUI7</accession>
<dbReference type="PANTHER" id="PTHR19278">
    <property type="entry name" value="OROTATE PHOSPHORIBOSYLTRANSFERASE"/>
    <property type="match status" value="1"/>
</dbReference>
<dbReference type="UniPathway" id="UPA00070">
    <property type="reaction ID" value="UER00119"/>
</dbReference>
<organism evidence="8 9">
    <name type="scientific">Thermosulfurimonas marina</name>
    <dbReference type="NCBI Taxonomy" id="2047767"/>
    <lineage>
        <taxon>Bacteria</taxon>
        <taxon>Pseudomonadati</taxon>
        <taxon>Thermodesulfobacteriota</taxon>
        <taxon>Thermodesulfobacteria</taxon>
        <taxon>Thermodesulfobacteriales</taxon>
        <taxon>Thermodesulfobacteriaceae</taxon>
        <taxon>Thermosulfurimonas</taxon>
    </lineage>
</organism>
<comment type="pathway">
    <text evidence="1 7">Pyrimidine metabolism; UMP biosynthesis via de novo pathway; UMP from orotate: step 1/2.</text>
</comment>
<dbReference type="PANTHER" id="PTHR19278:SF9">
    <property type="entry name" value="URIDINE 5'-MONOPHOSPHATE SYNTHASE"/>
    <property type="match status" value="1"/>
</dbReference>
<comment type="cofactor">
    <cofactor evidence="7">
        <name>Mg(2+)</name>
        <dbReference type="ChEBI" id="CHEBI:18420"/>
    </cofactor>
</comment>
<dbReference type="InterPro" id="IPR029057">
    <property type="entry name" value="PRTase-like"/>
</dbReference>
<dbReference type="GO" id="GO:0000287">
    <property type="term" value="F:magnesium ion binding"/>
    <property type="evidence" value="ECO:0007669"/>
    <property type="project" value="UniProtKB-UniRule"/>
</dbReference>
<comment type="function">
    <text evidence="7">Catalyzes the transfer of a ribosyl phosphate group from 5-phosphoribose 1-diphosphate to orotate, leading to the formation of orotidine monophosphate (OMP).</text>
</comment>
<dbReference type="InterPro" id="IPR023031">
    <property type="entry name" value="OPRT"/>
</dbReference>
<evidence type="ECO:0000256" key="7">
    <source>
        <dbReference type="HAMAP-Rule" id="MF_01208"/>
    </source>
</evidence>
<proteinExistence type="inferred from homology"/>
<dbReference type="KEGG" id="tmai:FVE67_08640"/>
<evidence type="ECO:0000256" key="5">
    <source>
        <dbReference type="ARBA" id="ARBA00022842"/>
    </source>
</evidence>
<dbReference type="RefSeq" id="WP_168720199.1">
    <property type="nucleotide sequence ID" value="NZ_CP042909.1"/>
</dbReference>
<comment type="caution">
    <text evidence="7">Lacks conserved residue(s) required for the propagation of feature annotation.</text>
</comment>
<comment type="catalytic activity">
    <reaction evidence="7">
        <text>orotidine 5'-phosphate + diphosphate = orotate + 5-phospho-alpha-D-ribose 1-diphosphate</text>
        <dbReference type="Rhea" id="RHEA:10380"/>
        <dbReference type="ChEBI" id="CHEBI:30839"/>
        <dbReference type="ChEBI" id="CHEBI:33019"/>
        <dbReference type="ChEBI" id="CHEBI:57538"/>
        <dbReference type="ChEBI" id="CHEBI:58017"/>
        <dbReference type="EC" id="2.4.2.10"/>
    </reaction>
</comment>
<dbReference type="InterPro" id="IPR004467">
    <property type="entry name" value="Or_phspho_trans_dom"/>
</dbReference>
<comment type="similarity">
    <text evidence="7">Belongs to the purine/pyrimidine phosphoribosyltransferase family. PyrE subfamily.</text>
</comment>
<dbReference type="Gene3D" id="3.40.50.2020">
    <property type="match status" value="1"/>
</dbReference>
<evidence type="ECO:0000256" key="1">
    <source>
        <dbReference type="ARBA" id="ARBA00004889"/>
    </source>
</evidence>
<evidence type="ECO:0000313" key="8">
    <source>
        <dbReference type="EMBL" id="QJA06850.1"/>
    </source>
</evidence>
<feature type="binding site" evidence="7">
    <location>
        <position position="125"/>
    </location>
    <ligand>
        <name>orotate</name>
        <dbReference type="ChEBI" id="CHEBI:30839"/>
    </ligand>
</feature>
<dbReference type="NCBIfam" id="TIGR00336">
    <property type="entry name" value="pyrE"/>
    <property type="match status" value="1"/>
</dbReference>
<feature type="binding site" description="in other chain" evidence="7">
    <location>
        <position position="96"/>
    </location>
    <ligand>
        <name>5-phospho-alpha-D-ribose 1-diphosphate</name>
        <dbReference type="ChEBI" id="CHEBI:58017"/>
        <note>ligand shared between dimeric partners</note>
    </ligand>
</feature>
<feature type="binding site" evidence="7">
    <location>
        <position position="95"/>
    </location>
    <ligand>
        <name>5-phospho-alpha-D-ribose 1-diphosphate</name>
        <dbReference type="ChEBI" id="CHEBI:58017"/>
        <note>ligand shared between dimeric partners</note>
    </ligand>
</feature>
<dbReference type="SUPFAM" id="SSF53271">
    <property type="entry name" value="PRTase-like"/>
    <property type="match status" value="1"/>
</dbReference>
<evidence type="ECO:0000256" key="6">
    <source>
        <dbReference type="ARBA" id="ARBA00022975"/>
    </source>
</evidence>
<gene>
    <name evidence="7 8" type="primary">pyrE</name>
    <name evidence="8" type="ORF">FVE67_08640</name>
</gene>